<comment type="caution">
    <text evidence="3">The sequence shown here is derived from an EMBL/GenBank/DDBJ whole genome shotgun (WGS) entry which is preliminary data.</text>
</comment>
<dbReference type="EMBL" id="PDUG01000001">
    <property type="protein sequence ID" value="PIC55855.1"/>
    <property type="molecule type" value="Genomic_DNA"/>
</dbReference>
<gene>
    <name evidence="3" type="primary">Cni-Y23H5A.2</name>
    <name evidence="3" type="synonym">Cnig_chr_I.g958</name>
    <name evidence="3" type="ORF">B9Z55_000958</name>
</gene>
<dbReference type="OrthoDB" id="5832931at2759"/>
<feature type="coiled-coil region" evidence="1">
    <location>
        <begin position="176"/>
        <end position="238"/>
    </location>
</feature>
<protein>
    <submittedName>
        <fullName evidence="3">Uncharacterized protein</fullName>
    </submittedName>
</protein>
<evidence type="ECO:0000256" key="2">
    <source>
        <dbReference type="SAM" id="MobiDB-lite"/>
    </source>
</evidence>
<evidence type="ECO:0000313" key="4">
    <source>
        <dbReference type="Proteomes" id="UP000230233"/>
    </source>
</evidence>
<keyword evidence="1" id="KW-0175">Coiled coil</keyword>
<accession>A0A2G5VVL8</accession>
<feature type="region of interest" description="Disordered" evidence="2">
    <location>
        <begin position="31"/>
        <end position="64"/>
    </location>
</feature>
<evidence type="ECO:0000256" key="1">
    <source>
        <dbReference type="SAM" id="Coils"/>
    </source>
</evidence>
<dbReference type="Proteomes" id="UP000230233">
    <property type="component" value="Chromosome I"/>
</dbReference>
<reference evidence="4" key="1">
    <citation type="submission" date="2017-10" db="EMBL/GenBank/DDBJ databases">
        <title>Rapid genome shrinkage in a self-fertile nematode reveals novel sperm competition proteins.</title>
        <authorList>
            <person name="Yin D."/>
            <person name="Schwarz E.M."/>
            <person name="Thomas C.G."/>
            <person name="Felde R.L."/>
            <person name="Korf I.F."/>
            <person name="Cutter A.D."/>
            <person name="Schartner C.M."/>
            <person name="Ralston E.J."/>
            <person name="Meyer B.J."/>
            <person name="Haag E.S."/>
        </authorList>
    </citation>
    <scope>NUCLEOTIDE SEQUENCE [LARGE SCALE GENOMIC DNA]</scope>
    <source>
        <strain evidence="4">JU1422</strain>
    </source>
</reference>
<proteinExistence type="predicted"/>
<dbReference type="AlphaFoldDB" id="A0A2G5VVL8"/>
<name>A0A2G5VVL8_9PELO</name>
<organism evidence="3 4">
    <name type="scientific">Caenorhabditis nigoni</name>
    <dbReference type="NCBI Taxonomy" id="1611254"/>
    <lineage>
        <taxon>Eukaryota</taxon>
        <taxon>Metazoa</taxon>
        <taxon>Ecdysozoa</taxon>
        <taxon>Nematoda</taxon>
        <taxon>Chromadorea</taxon>
        <taxon>Rhabditida</taxon>
        <taxon>Rhabditina</taxon>
        <taxon>Rhabditomorpha</taxon>
        <taxon>Rhabditoidea</taxon>
        <taxon>Rhabditidae</taxon>
        <taxon>Peloderinae</taxon>
        <taxon>Caenorhabditis</taxon>
    </lineage>
</organism>
<evidence type="ECO:0000313" key="3">
    <source>
        <dbReference type="EMBL" id="PIC55855.1"/>
    </source>
</evidence>
<sequence length="240" mass="27603">MSIIYIYIYFFKYFTHLCHLFRTVKAMKDDAPESYPQADQPSTYSHPDDYEPSAKQPKVVGSSRGRMTHQMRLPIILPKLPDKPSTSQGTVRLVNAPPVIPPSVSNPRPLISLLDRTEFRNPSRVILATPPPQKPKKCYYTELNDIRREFGIPETFDTAKPSTMSAVALSEKLQLLQRLRGENKFLHESIQKKQNACQARSSTIAEIGETTDKMIHQNQLLRETLHNIEEENERLRMQLN</sequence>
<keyword evidence="4" id="KW-1185">Reference proteome</keyword>